<evidence type="ECO:0000256" key="1">
    <source>
        <dbReference type="SAM" id="MobiDB-lite"/>
    </source>
</evidence>
<feature type="region of interest" description="Disordered" evidence="1">
    <location>
        <begin position="207"/>
        <end position="230"/>
    </location>
</feature>
<organism evidence="2">
    <name type="scientific">Albugo laibachii Nc14</name>
    <dbReference type="NCBI Taxonomy" id="890382"/>
    <lineage>
        <taxon>Eukaryota</taxon>
        <taxon>Sar</taxon>
        <taxon>Stramenopiles</taxon>
        <taxon>Oomycota</taxon>
        <taxon>Peronosporomycetes</taxon>
        <taxon>Albuginales</taxon>
        <taxon>Albuginaceae</taxon>
        <taxon>Albugo</taxon>
    </lineage>
</organism>
<dbReference type="EMBL" id="FR824070">
    <property type="protein sequence ID" value="CCA16761.1"/>
    <property type="molecule type" value="Genomic_DNA"/>
</dbReference>
<feature type="compositionally biased region" description="Basic and acidic residues" evidence="1">
    <location>
        <begin position="30"/>
        <end position="45"/>
    </location>
</feature>
<feature type="compositionally biased region" description="Basic and acidic residues" evidence="1">
    <location>
        <begin position="52"/>
        <end position="65"/>
    </location>
</feature>
<protein>
    <submittedName>
        <fullName evidence="2">AlNc14C25G2505 protein</fullName>
    </submittedName>
</protein>
<accession>F0W6L6</accession>
<feature type="compositionally biased region" description="Polar residues" evidence="1">
    <location>
        <begin position="76"/>
        <end position="86"/>
    </location>
</feature>
<feature type="compositionally biased region" description="Polar residues" evidence="1">
    <location>
        <begin position="1"/>
        <end position="17"/>
    </location>
</feature>
<name>F0W6L6_9STRA</name>
<gene>
    <name evidence="2" type="primary">AlNc14C25G2505</name>
    <name evidence="2" type="ORF">ALNC14_029040</name>
</gene>
<sequence>MTSSTQNRYENLISSKENIGCAKNAGNEMARMHAKEGTYEPKDLGRSNAGTKSEHCAPIKEEKEIKKKRRVLGDISNRQSHNADTNENGEDPVKSNRVPSVLSIKEKRIGSSQLRSPAIRNIKQPVLTDATLVDTKTRNDSSTEEDEIEFPAGGLSQPEDDDDDLKVLENEIKASLKECNVDFWDCASANGDDGELYRVIDLSFAREADQSPLPEDDPDDTYHGDIEAPDTYEDEFVDEVEFQFLDEARCDPIVVRNVGIH</sequence>
<dbReference type="HOGENOM" id="CLU_1067199_0_0_1"/>
<evidence type="ECO:0000313" key="2">
    <source>
        <dbReference type="EMBL" id="CCA16761.1"/>
    </source>
</evidence>
<feature type="region of interest" description="Disordered" evidence="1">
    <location>
        <begin position="133"/>
        <end position="162"/>
    </location>
</feature>
<proteinExistence type="predicted"/>
<reference evidence="2" key="1">
    <citation type="journal article" date="2011" name="PLoS Biol.">
        <title>Gene gain and loss during evolution of obligate parasitism in the white rust pathogen of Arabidopsis thaliana.</title>
        <authorList>
            <person name="Kemen E."/>
            <person name="Gardiner A."/>
            <person name="Schultz-Larsen T."/>
            <person name="Kemen A.C."/>
            <person name="Balmuth A.L."/>
            <person name="Robert-Seilaniantz A."/>
            <person name="Bailey K."/>
            <person name="Holub E."/>
            <person name="Studholme D.J."/>
            <person name="Maclean D."/>
            <person name="Jones J.D."/>
        </authorList>
    </citation>
    <scope>NUCLEOTIDE SEQUENCE</scope>
</reference>
<feature type="region of interest" description="Disordered" evidence="1">
    <location>
        <begin position="1"/>
        <end position="116"/>
    </location>
</feature>
<reference evidence="2" key="2">
    <citation type="submission" date="2011-02" db="EMBL/GenBank/DDBJ databases">
        <authorList>
            <person name="MacLean D."/>
        </authorList>
    </citation>
    <scope>NUCLEOTIDE SEQUENCE</scope>
</reference>
<dbReference type="AlphaFoldDB" id="F0W6L6"/>